<dbReference type="RefSeq" id="WP_160752518.1">
    <property type="nucleotide sequence ID" value="NZ_WTYA01000003.1"/>
</dbReference>
<dbReference type="EMBL" id="WTYA01000003">
    <property type="protein sequence ID" value="MXP28216.1"/>
    <property type="molecule type" value="Genomic_DNA"/>
</dbReference>
<keyword evidence="2" id="KW-1185">Reference proteome</keyword>
<accession>A0A845AI43</accession>
<dbReference type="AlphaFoldDB" id="A0A845AI43"/>
<comment type="caution">
    <text evidence="1">The sequence shown here is derived from an EMBL/GenBank/DDBJ whole genome shotgun (WGS) entry which is preliminary data.</text>
</comment>
<dbReference type="OrthoDB" id="8888710at2"/>
<evidence type="ECO:0000313" key="1">
    <source>
        <dbReference type="EMBL" id="MXP28216.1"/>
    </source>
</evidence>
<organism evidence="1 2">
    <name type="scientific">Qipengyuania algicida</name>
    <dbReference type="NCBI Taxonomy" id="1836209"/>
    <lineage>
        <taxon>Bacteria</taxon>
        <taxon>Pseudomonadati</taxon>
        <taxon>Pseudomonadota</taxon>
        <taxon>Alphaproteobacteria</taxon>
        <taxon>Sphingomonadales</taxon>
        <taxon>Erythrobacteraceae</taxon>
        <taxon>Qipengyuania</taxon>
    </lineage>
</organism>
<sequence length="228" mass="25065">MKLEALDCETHAELRLSRRVPDIPHFVEIVASEFVSAATCCPIFFTKSPETGAFYVGALFGFKPGENLVAAGNSGPPAFIPLDRQRAGFFVSGDHIAVDLDDPRLSSSEQSAEQLFDSDGQPAPALRQIQRQLTALVEGKHETDIFINDLLKLKLIEPIDVSLRFDDGEQMTLEGLYTVSLDGLAEIDDADALRLFRNGHLQLAYAINASLKQVAVLAERRNRLLAEI</sequence>
<dbReference type="Pfam" id="PF07277">
    <property type="entry name" value="SapC"/>
    <property type="match status" value="1"/>
</dbReference>
<dbReference type="InterPro" id="IPR010836">
    <property type="entry name" value="SapC"/>
</dbReference>
<name>A0A845AI43_9SPHN</name>
<dbReference type="Proteomes" id="UP000439780">
    <property type="component" value="Unassembled WGS sequence"/>
</dbReference>
<gene>
    <name evidence="1" type="ORF">GRI58_05200</name>
</gene>
<reference evidence="1 2" key="1">
    <citation type="submission" date="2019-12" db="EMBL/GenBank/DDBJ databases">
        <title>Genomic-based taxomic classification of the family Erythrobacteraceae.</title>
        <authorList>
            <person name="Xu L."/>
        </authorList>
    </citation>
    <scope>NUCLEOTIDE SEQUENCE [LARGE SCALE GENOMIC DNA]</scope>
    <source>
        <strain evidence="1 2">KEMB 9005-328</strain>
    </source>
</reference>
<evidence type="ECO:0000313" key="2">
    <source>
        <dbReference type="Proteomes" id="UP000439780"/>
    </source>
</evidence>
<proteinExistence type="predicted"/>
<protein>
    <submittedName>
        <fullName evidence="1">Multidrug transporter</fullName>
    </submittedName>
</protein>